<protein>
    <submittedName>
        <fullName evidence="1">Uncharacterized protein</fullName>
    </submittedName>
</protein>
<accession>A0A1D1VBV0</accession>
<comment type="caution">
    <text evidence="1">The sequence shown here is derived from an EMBL/GenBank/DDBJ whole genome shotgun (WGS) entry which is preliminary data.</text>
</comment>
<evidence type="ECO:0000313" key="2">
    <source>
        <dbReference type="Proteomes" id="UP000186922"/>
    </source>
</evidence>
<reference evidence="1 2" key="1">
    <citation type="journal article" date="2016" name="Nat. Commun.">
        <title>Extremotolerant tardigrade genome and improved radiotolerance of human cultured cells by tardigrade-unique protein.</title>
        <authorList>
            <person name="Hashimoto T."/>
            <person name="Horikawa D.D."/>
            <person name="Saito Y."/>
            <person name="Kuwahara H."/>
            <person name="Kozuka-Hata H."/>
            <person name="Shin-I T."/>
            <person name="Minakuchi Y."/>
            <person name="Ohishi K."/>
            <person name="Motoyama A."/>
            <person name="Aizu T."/>
            <person name="Enomoto A."/>
            <person name="Kondo K."/>
            <person name="Tanaka S."/>
            <person name="Hara Y."/>
            <person name="Koshikawa S."/>
            <person name="Sagara H."/>
            <person name="Miura T."/>
            <person name="Yokobori S."/>
            <person name="Miyagawa K."/>
            <person name="Suzuki Y."/>
            <person name="Kubo T."/>
            <person name="Oyama M."/>
            <person name="Kohara Y."/>
            <person name="Fujiyama A."/>
            <person name="Arakawa K."/>
            <person name="Katayama T."/>
            <person name="Toyoda A."/>
            <person name="Kunieda T."/>
        </authorList>
    </citation>
    <scope>NUCLEOTIDE SEQUENCE [LARGE SCALE GENOMIC DNA]</scope>
    <source>
        <strain evidence="1 2">YOKOZUNA-1</strain>
    </source>
</reference>
<dbReference type="AlphaFoldDB" id="A0A1D1VBV0"/>
<dbReference type="EMBL" id="BDGG01000005">
    <property type="protein sequence ID" value="GAU99109.1"/>
    <property type="molecule type" value="Genomic_DNA"/>
</dbReference>
<organism evidence="1 2">
    <name type="scientific">Ramazzottius varieornatus</name>
    <name type="common">Water bear</name>
    <name type="synonym">Tardigrade</name>
    <dbReference type="NCBI Taxonomy" id="947166"/>
    <lineage>
        <taxon>Eukaryota</taxon>
        <taxon>Metazoa</taxon>
        <taxon>Ecdysozoa</taxon>
        <taxon>Tardigrada</taxon>
        <taxon>Eutardigrada</taxon>
        <taxon>Parachela</taxon>
        <taxon>Hypsibioidea</taxon>
        <taxon>Ramazzottiidae</taxon>
        <taxon>Ramazzottius</taxon>
    </lineage>
</organism>
<gene>
    <name evidence="1" type="primary">RvY_10153-1</name>
    <name evidence="1" type="synonym">RvY_10153.1</name>
    <name evidence="1" type="ORF">RvY_10153</name>
</gene>
<keyword evidence="2" id="KW-1185">Reference proteome</keyword>
<proteinExistence type="predicted"/>
<sequence>MYSSVSLLSSLFHQQASVKKANNRNTDWSENIELRLVAKRDRAGFLLRRDHTVARQE</sequence>
<dbReference type="Proteomes" id="UP000186922">
    <property type="component" value="Unassembled WGS sequence"/>
</dbReference>
<name>A0A1D1VBV0_RAMVA</name>
<evidence type="ECO:0000313" key="1">
    <source>
        <dbReference type="EMBL" id="GAU99109.1"/>
    </source>
</evidence>